<dbReference type="GO" id="GO:0005694">
    <property type="term" value="C:chromosome"/>
    <property type="evidence" value="ECO:0007669"/>
    <property type="project" value="TreeGrafter"/>
</dbReference>
<name>A0A1Y2EQB1_9FUNG</name>
<dbReference type="InterPro" id="IPR004589">
    <property type="entry name" value="DNA_helicase_ATP-dep_RecQ"/>
</dbReference>
<dbReference type="EC" id="5.6.2.4" evidence="7"/>
<feature type="domain" description="Helicase C-terminal" evidence="9">
    <location>
        <begin position="433"/>
        <end position="580"/>
    </location>
</feature>
<dbReference type="PROSITE" id="PS51194">
    <property type="entry name" value="HELICASE_CTER"/>
    <property type="match status" value="1"/>
</dbReference>
<dbReference type="GO" id="GO:0000724">
    <property type="term" value="P:double-strand break repair via homologous recombination"/>
    <property type="evidence" value="ECO:0007669"/>
    <property type="project" value="TreeGrafter"/>
</dbReference>
<organism evidence="10 11">
    <name type="scientific">Neocallimastix californiae</name>
    <dbReference type="NCBI Taxonomy" id="1754190"/>
    <lineage>
        <taxon>Eukaryota</taxon>
        <taxon>Fungi</taxon>
        <taxon>Fungi incertae sedis</taxon>
        <taxon>Chytridiomycota</taxon>
        <taxon>Chytridiomycota incertae sedis</taxon>
        <taxon>Neocallimastigomycetes</taxon>
        <taxon>Neocallimastigales</taxon>
        <taxon>Neocallimastigaceae</taxon>
        <taxon>Neocallimastix</taxon>
    </lineage>
</organism>
<dbReference type="GO" id="GO:0009378">
    <property type="term" value="F:four-way junction helicase activity"/>
    <property type="evidence" value="ECO:0007669"/>
    <property type="project" value="TreeGrafter"/>
</dbReference>
<keyword evidence="2" id="KW-0547">Nucleotide-binding</keyword>
<dbReference type="GO" id="GO:0005737">
    <property type="term" value="C:cytoplasm"/>
    <property type="evidence" value="ECO:0007669"/>
    <property type="project" value="TreeGrafter"/>
</dbReference>
<dbReference type="InterPro" id="IPR001650">
    <property type="entry name" value="Helicase_C-like"/>
</dbReference>
<gene>
    <name evidence="10" type="ORF">LY90DRAFT_503417</name>
</gene>
<dbReference type="SMART" id="SM00487">
    <property type="entry name" value="DEXDc"/>
    <property type="match status" value="1"/>
</dbReference>
<dbReference type="InterPro" id="IPR011545">
    <property type="entry name" value="DEAD/DEAH_box_helicase_dom"/>
</dbReference>
<evidence type="ECO:0000256" key="1">
    <source>
        <dbReference type="ARBA" id="ARBA00005446"/>
    </source>
</evidence>
<evidence type="ECO:0000256" key="4">
    <source>
        <dbReference type="ARBA" id="ARBA00022806"/>
    </source>
</evidence>
<protein>
    <recommendedName>
        <fullName evidence="7">DNA 3'-5' helicase</fullName>
        <ecNumber evidence="7">5.6.2.4</ecNumber>
    </recommendedName>
</protein>
<reference evidence="10 11" key="1">
    <citation type="submission" date="2016-08" db="EMBL/GenBank/DDBJ databases">
        <title>A Parts List for Fungal Cellulosomes Revealed by Comparative Genomics.</title>
        <authorList>
            <consortium name="DOE Joint Genome Institute"/>
            <person name="Haitjema C.H."/>
            <person name="Gilmore S.P."/>
            <person name="Henske J.K."/>
            <person name="Solomon K.V."/>
            <person name="De Groot R."/>
            <person name="Kuo A."/>
            <person name="Mondo S.J."/>
            <person name="Salamov A.A."/>
            <person name="Labutti K."/>
            <person name="Zhao Z."/>
            <person name="Chiniquy J."/>
            <person name="Barry K."/>
            <person name="Brewer H.M."/>
            <person name="Purvine S.O."/>
            <person name="Wright A.T."/>
            <person name="Boxma B."/>
            <person name="Van Alen T."/>
            <person name="Hackstein J.H."/>
            <person name="Baker S.E."/>
            <person name="Grigoriev I.V."/>
            <person name="O'Malley M.A."/>
        </authorList>
    </citation>
    <scope>NUCLEOTIDE SEQUENCE [LARGE SCALE GENOMIC DNA]</scope>
    <source>
        <strain evidence="10 11">G1</strain>
    </source>
</reference>
<evidence type="ECO:0000313" key="11">
    <source>
        <dbReference type="Proteomes" id="UP000193920"/>
    </source>
</evidence>
<comment type="catalytic activity">
    <reaction evidence="6">
        <text>Couples ATP hydrolysis with the unwinding of duplex DNA by translocating in the 3'-5' direction.</text>
        <dbReference type="EC" id="5.6.2.4"/>
    </reaction>
</comment>
<feature type="domain" description="Helicase ATP-binding" evidence="8">
    <location>
        <begin position="235"/>
        <end position="409"/>
    </location>
</feature>
<keyword evidence="4 10" id="KW-0347">Helicase</keyword>
<dbReference type="GO" id="GO:0003676">
    <property type="term" value="F:nucleic acid binding"/>
    <property type="evidence" value="ECO:0007669"/>
    <property type="project" value="InterPro"/>
</dbReference>
<dbReference type="STRING" id="1754190.A0A1Y2EQB1"/>
<comment type="similarity">
    <text evidence="1">Belongs to the helicase family. RecQ subfamily.</text>
</comment>
<evidence type="ECO:0000256" key="7">
    <source>
        <dbReference type="ARBA" id="ARBA00034808"/>
    </source>
</evidence>
<dbReference type="SMART" id="SM00490">
    <property type="entry name" value="HELICc"/>
    <property type="match status" value="1"/>
</dbReference>
<dbReference type="Proteomes" id="UP000193920">
    <property type="component" value="Unassembled WGS sequence"/>
</dbReference>
<evidence type="ECO:0000259" key="8">
    <source>
        <dbReference type="PROSITE" id="PS51192"/>
    </source>
</evidence>
<evidence type="ECO:0000256" key="6">
    <source>
        <dbReference type="ARBA" id="ARBA00034617"/>
    </source>
</evidence>
<evidence type="ECO:0000256" key="2">
    <source>
        <dbReference type="ARBA" id="ARBA00022741"/>
    </source>
</evidence>
<dbReference type="AlphaFoldDB" id="A0A1Y2EQB1"/>
<evidence type="ECO:0000259" key="9">
    <source>
        <dbReference type="PROSITE" id="PS51194"/>
    </source>
</evidence>
<dbReference type="NCBIfam" id="TIGR00614">
    <property type="entry name" value="recQ_fam"/>
    <property type="match status" value="1"/>
</dbReference>
<dbReference type="GO" id="GO:0043138">
    <property type="term" value="F:3'-5' DNA helicase activity"/>
    <property type="evidence" value="ECO:0007669"/>
    <property type="project" value="UniProtKB-EC"/>
</dbReference>
<dbReference type="InterPro" id="IPR014001">
    <property type="entry name" value="Helicase_ATP-bd"/>
</dbReference>
<dbReference type="GO" id="GO:0005524">
    <property type="term" value="F:ATP binding"/>
    <property type="evidence" value="ECO:0007669"/>
    <property type="project" value="UniProtKB-KW"/>
</dbReference>
<proteinExistence type="inferred from homology"/>
<dbReference type="PANTHER" id="PTHR13710">
    <property type="entry name" value="DNA HELICASE RECQ FAMILY MEMBER"/>
    <property type="match status" value="1"/>
</dbReference>
<dbReference type="InterPro" id="IPR027417">
    <property type="entry name" value="P-loop_NTPase"/>
</dbReference>
<dbReference type="PANTHER" id="PTHR13710:SF108">
    <property type="entry name" value="ATP-DEPENDENT DNA HELICASE Q4"/>
    <property type="match status" value="1"/>
</dbReference>
<dbReference type="GO" id="GO:0005634">
    <property type="term" value="C:nucleus"/>
    <property type="evidence" value="ECO:0007669"/>
    <property type="project" value="TreeGrafter"/>
</dbReference>
<dbReference type="Pfam" id="PF00270">
    <property type="entry name" value="DEAD"/>
    <property type="match status" value="1"/>
</dbReference>
<dbReference type="GO" id="GO:0016787">
    <property type="term" value="F:hydrolase activity"/>
    <property type="evidence" value="ECO:0007669"/>
    <property type="project" value="UniProtKB-KW"/>
</dbReference>
<dbReference type="Pfam" id="PF00271">
    <property type="entry name" value="Helicase_C"/>
    <property type="match status" value="1"/>
</dbReference>
<dbReference type="Gene3D" id="3.40.50.300">
    <property type="entry name" value="P-loop containing nucleotide triphosphate hydrolases"/>
    <property type="match status" value="2"/>
</dbReference>
<keyword evidence="11" id="KW-1185">Reference proteome</keyword>
<dbReference type="EMBL" id="MCOG01000036">
    <property type="protein sequence ID" value="ORY73025.1"/>
    <property type="molecule type" value="Genomic_DNA"/>
</dbReference>
<accession>A0A1Y2EQB1</accession>
<sequence>MDEILKRKDFDMNEFFVIPTINEKNNENDKNKGGLLINFNYKKTKAKRNSKRYKLKNFKLYIKANTNSYKQLNNININVNDNKDDNNEIHSLFKKKTKKSNNSFGDNVSKNYKTLKLKKKSKDFSGPRYMKFRNRSNVSFSYNSAIMSNYYISNNENPYTEDISYIMNDNIDFDINLQNKDHIEESSISLNKLNLNSEFIIKNEEEIVDINKNLFELNLDLINKNKKEEKIVVDLKKALNMMCGFTEFKQGGGKSLCYQLASYIYKNLNIPNLTLVISPTISLMQDQLYCLPKTLEGAVLVSSMSESEIKNTIQQIINKKKDVLFITPERLHSKKFQELLKEFPPINFVCIDEVHCLSEWSHNFRSSYLYLNQIIKEVLNIRCVIGLTGSLTKETQSSIIKMLDIPEKNVISGNLVRNNIRMTISKDQDRENALISLLRTPCFHNLNSIIIYCMKQNQCDSLASHLRAYGFQAESYHAGKDRVDREMTQNKFIKGNLRIIVATIAFGLGVNKPDVRGVIHFNMPKSIENYTQEIGRSGRDGLTSYCHLFLSSNDYIKMRSLAYSEGIDLGSIKEMLNKIILDNNENTQVINDIKKVFLPIDETEIRFDMKKETISTLLNYLEIEDKSIKTFLPISSKVTIKTYKYDLNQIEEKENYNEVINFLINNSEKIKQSYLNKSVLEENIKNLNIDKEKWVNLLSNKLYERVKNIENSKVKKVDQNAASESLSENSIYWESENNNKIIDEQNGNEYKTKIDDQNEDDDEKKRKFLNCTLENKLRKGISDYFTAMDVDVKTFILDNIDEIKNGRAVARIFHGISSPKFPASKWYKNKLWGKYINISFDDIERIANIAFKNFKNKKII</sequence>
<dbReference type="OrthoDB" id="10261556at2759"/>
<dbReference type="PROSITE" id="PS51192">
    <property type="entry name" value="HELICASE_ATP_BIND_1"/>
    <property type="match status" value="1"/>
</dbReference>
<evidence type="ECO:0000313" key="10">
    <source>
        <dbReference type="EMBL" id="ORY73025.1"/>
    </source>
</evidence>
<comment type="caution">
    <text evidence="10">The sequence shown here is derived from an EMBL/GenBank/DDBJ whole genome shotgun (WGS) entry which is preliminary data.</text>
</comment>
<evidence type="ECO:0000256" key="3">
    <source>
        <dbReference type="ARBA" id="ARBA00022801"/>
    </source>
</evidence>
<evidence type="ECO:0000256" key="5">
    <source>
        <dbReference type="ARBA" id="ARBA00022840"/>
    </source>
</evidence>
<keyword evidence="3" id="KW-0378">Hydrolase</keyword>
<keyword evidence="5" id="KW-0067">ATP-binding</keyword>
<dbReference type="SUPFAM" id="SSF52540">
    <property type="entry name" value="P-loop containing nucleoside triphosphate hydrolases"/>
    <property type="match status" value="1"/>
</dbReference>